<evidence type="ECO:0000313" key="3">
    <source>
        <dbReference type="EMBL" id="KUG18177.1"/>
    </source>
</evidence>
<gene>
    <name evidence="3" type="ORF">ASZ90_012116</name>
</gene>
<dbReference type="AlphaFoldDB" id="A0A0W8FBJ6"/>
<organism evidence="3">
    <name type="scientific">hydrocarbon metagenome</name>
    <dbReference type="NCBI Taxonomy" id="938273"/>
    <lineage>
        <taxon>unclassified sequences</taxon>
        <taxon>metagenomes</taxon>
        <taxon>ecological metagenomes</taxon>
    </lineage>
</organism>
<dbReference type="Pfam" id="PF13649">
    <property type="entry name" value="Methyltransf_25"/>
    <property type="match status" value="1"/>
</dbReference>
<dbReference type="EMBL" id="LNQE01001395">
    <property type="protein sequence ID" value="KUG18177.1"/>
    <property type="molecule type" value="Genomic_DNA"/>
</dbReference>
<accession>A0A0W8FBJ6</accession>
<sequence>MLVVRIFYIPTLLSGSVDSFTTWRDMFIQLEEINSRPEPFGFYTAADLWTDEHTSEQMLAYHLNADIDVSSRRGEFIDRSVEWIASRFSIGADTRIADFGCGPGLYANRLAKVGASVIGIDFSKCSIKHAREAAREVGLTIEYINQNYLDFETEHRFDLILMIMCDFCALSPSQRRIMLAKFHSMLLPGGSVLLDVYSQSAFKQRKEASSYGVNLLDGFWSAEKYYGFLNTFKYDDAMVVLDKYTIVESARKRTVYNWLQYFTPESLWREFEMAGFADQELYADVAGAPFDKMASEFAIIAQKK</sequence>
<keyword evidence="3" id="KW-0489">Methyltransferase</keyword>
<feature type="domain" description="Methyltransferase" evidence="2">
    <location>
        <begin position="96"/>
        <end position="190"/>
    </location>
</feature>
<dbReference type="GO" id="GO:0008168">
    <property type="term" value="F:methyltransferase activity"/>
    <property type="evidence" value="ECO:0007669"/>
    <property type="project" value="UniProtKB-KW"/>
</dbReference>
<proteinExistence type="predicted"/>
<dbReference type="InterPro" id="IPR029063">
    <property type="entry name" value="SAM-dependent_MTases_sf"/>
</dbReference>
<dbReference type="Gene3D" id="3.40.50.150">
    <property type="entry name" value="Vaccinia Virus protein VP39"/>
    <property type="match status" value="1"/>
</dbReference>
<evidence type="ECO:0000256" key="1">
    <source>
        <dbReference type="ARBA" id="ARBA00022679"/>
    </source>
</evidence>
<name>A0A0W8FBJ6_9ZZZZ</name>
<dbReference type="GO" id="GO:0032259">
    <property type="term" value="P:methylation"/>
    <property type="evidence" value="ECO:0007669"/>
    <property type="project" value="UniProtKB-KW"/>
</dbReference>
<dbReference type="PANTHER" id="PTHR43861">
    <property type="entry name" value="TRANS-ACONITATE 2-METHYLTRANSFERASE-RELATED"/>
    <property type="match status" value="1"/>
</dbReference>
<keyword evidence="1 3" id="KW-0808">Transferase</keyword>
<comment type="caution">
    <text evidence="3">The sequence shown here is derived from an EMBL/GenBank/DDBJ whole genome shotgun (WGS) entry which is preliminary data.</text>
</comment>
<reference evidence="3" key="1">
    <citation type="journal article" date="2015" name="Proc. Natl. Acad. Sci. U.S.A.">
        <title>Networks of energetic and metabolic interactions define dynamics in microbial communities.</title>
        <authorList>
            <person name="Embree M."/>
            <person name="Liu J.K."/>
            <person name="Al-Bassam M.M."/>
            <person name="Zengler K."/>
        </authorList>
    </citation>
    <scope>NUCLEOTIDE SEQUENCE</scope>
</reference>
<protein>
    <submittedName>
        <fullName evidence="3">Putative sam-dependent methyltransferase</fullName>
    </submittedName>
</protein>
<dbReference type="CDD" id="cd02440">
    <property type="entry name" value="AdoMet_MTases"/>
    <property type="match status" value="1"/>
</dbReference>
<dbReference type="InterPro" id="IPR041698">
    <property type="entry name" value="Methyltransf_25"/>
</dbReference>
<dbReference type="SUPFAM" id="SSF53335">
    <property type="entry name" value="S-adenosyl-L-methionine-dependent methyltransferases"/>
    <property type="match status" value="1"/>
</dbReference>
<evidence type="ECO:0000259" key="2">
    <source>
        <dbReference type="Pfam" id="PF13649"/>
    </source>
</evidence>